<evidence type="ECO:0000313" key="3">
    <source>
        <dbReference type="EnsemblPlants" id="AET3Gv21160600.15"/>
    </source>
</evidence>
<dbReference type="Gene3D" id="1.25.10.10">
    <property type="entry name" value="Leucine-rich Repeat Variant"/>
    <property type="match status" value="1"/>
</dbReference>
<name>A0A453GQN4_AEGTS</name>
<reference evidence="3" key="5">
    <citation type="journal article" date="2021" name="G3 (Bethesda)">
        <title>Aegilops tauschii genome assembly Aet v5.0 features greater sequence contiguity and improved annotation.</title>
        <authorList>
            <person name="Wang L."/>
            <person name="Zhu T."/>
            <person name="Rodriguez J.C."/>
            <person name="Deal K.R."/>
            <person name="Dubcovsky J."/>
            <person name="McGuire P.E."/>
            <person name="Lux T."/>
            <person name="Spannagl M."/>
            <person name="Mayer K.F.X."/>
            <person name="Baldrich P."/>
            <person name="Meyers B.C."/>
            <person name="Huo N."/>
            <person name="Gu Y.Q."/>
            <person name="Zhou H."/>
            <person name="Devos K.M."/>
            <person name="Bennetzen J.L."/>
            <person name="Unver T."/>
            <person name="Budak H."/>
            <person name="Gulick P.J."/>
            <person name="Galiba G."/>
            <person name="Kalapos B."/>
            <person name="Nelson D.R."/>
            <person name="Li P."/>
            <person name="You F.M."/>
            <person name="Luo M.C."/>
            <person name="Dvorak J."/>
        </authorList>
    </citation>
    <scope>NUCLEOTIDE SEQUENCE [LARGE SCALE GENOMIC DNA]</scope>
    <source>
        <strain evidence="3">cv. AL8/78</strain>
    </source>
</reference>
<organism evidence="3 4">
    <name type="scientific">Aegilops tauschii subsp. strangulata</name>
    <name type="common">Goatgrass</name>
    <dbReference type="NCBI Taxonomy" id="200361"/>
    <lineage>
        <taxon>Eukaryota</taxon>
        <taxon>Viridiplantae</taxon>
        <taxon>Streptophyta</taxon>
        <taxon>Embryophyta</taxon>
        <taxon>Tracheophyta</taxon>
        <taxon>Spermatophyta</taxon>
        <taxon>Magnoliopsida</taxon>
        <taxon>Liliopsida</taxon>
        <taxon>Poales</taxon>
        <taxon>Poaceae</taxon>
        <taxon>BOP clade</taxon>
        <taxon>Pooideae</taxon>
        <taxon>Triticodae</taxon>
        <taxon>Triticeae</taxon>
        <taxon>Triticinae</taxon>
        <taxon>Aegilops</taxon>
    </lineage>
</organism>
<sequence length="472" mass="52510">MLYNFMNFSFILSAKKARKCKELQGWSDQLWNLLPAFCRCPSDVYQNFGSLSKLLLEMLKSDRCLYKSASKGLQQLIDGTRRLSSSDEDVEVPAEVSALFSSKTSNLSCVSLQRCSKKDARKSMKVLASHSVDLLCTFADDFLESSEKRAHLKDALRSLAQISGSANICNLFLSLLKKCGLEDIPSTPENLECEANEVDGKGEENTDSTAEINNKRSLLMELISTLAEAADEDVLDLFFGFIKSSLLDSSKSCESKALFALSTILKVSISSSYATFRFDMYLFAFNPFIYFQEHHEYSLAQLDEIMMLLHGIKPDSNNAVLEGQLVCYKYLLVHMIKVNEESTSKKAFLILNELILALKSKKESRRLAYDVLLAISTSLRSSELNNGDSDLQRLFTMVMGYLSSPSPHIVSGAIAALSLLIYTDADFCVEVPNLIPSVLVLLQNKAIEVIKVGSVSSVFPVGCFQFSCHLRV</sequence>
<dbReference type="Pfam" id="PF08161">
    <property type="entry name" value="RRP12_HEAT"/>
    <property type="match status" value="1"/>
</dbReference>
<dbReference type="AlphaFoldDB" id="A0A453GQN4"/>
<reference evidence="3" key="3">
    <citation type="journal article" date="2017" name="Nature">
        <title>Genome sequence of the progenitor of the wheat D genome Aegilops tauschii.</title>
        <authorList>
            <person name="Luo M.C."/>
            <person name="Gu Y.Q."/>
            <person name="Puiu D."/>
            <person name="Wang H."/>
            <person name="Twardziok S.O."/>
            <person name="Deal K.R."/>
            <person name="Huo N."/>
            <person name="Zhu T."/>
            <person name="Wang L."/>
            <person name="Wang Y."/>
            <person name="McGuire P.E."/>
            <person name="Liu S."/>
            <person name="Long H."/>
            <person name="Ramasamy R.K."/>
            <person name="Rodriguez J.C."/>
            <person name="Van S.L."/>
            <person name="Yuan L."/>
            <person name="Wang Z."/>
            <person name="Xia Z."/>
            <person name="Xiao L."/>
            <person name="Anderson O.D."/>
            <person name="Ouyang S."/>
            <person name="Liang Y."/>
            <person name="Zimin A.V."/>
            <person name="Pertea G."/>
            <person name="Qi P."/>
            <person name="Bennetzen J.L."/>
            <person name="Dai X."/>
            <person name="Dawson M.W."/>
            <person name="Muller H.G."/>
            <person name="Kugler K."/>
            <person name="Rivarola-Duarte L."/>
            <person name="Spannagl M."/>
            <person name="Mayer K.F.X."/>
            <person name="Lu F.H."/>
            <person name="Bevan M.W."/>
            <person name="Leroy P."/>
            <person name="Li P."/>
            <person name="You F.M."/>
            <person name="Sun Q."/>
            <person name="Liu Z."/>
            <person name="Lyons E."/>
            <person name="Wicker T."/>
            <person name="Salzberg S.L."/>
            <person name="Devos K.M."/>
            <person name="Dvorak J."/>
        </authorList>
    </citation>
    <scope>NUCLEOTIDE SEQUENCE [LARGE SCALE GENOMIC DNA]</scope>
    <source>
        <strain evidence="3">cv. AL8/78</strain>
    </source>
</reference>
<evidence type="ECO:0000256" key="1">
    <source>
        <dbReference type="ARBA" id="ARBA00007690"/>
    </source>
</evidence>
<proteinExistence type="inferred from homology"/>
<keyword evidence="4" id="KW-1185">Reference proteome</keyword>
<reference evidence="4" key="2">
    <citation type="journal article" date="2017" name="Nat. Plants">
        <title>The Aegilops tauschii genome reveals multiple impacts of transposons.</title>
        <authorList>
            <person name="Zhao G."/>
            <person name="Zou C."/>
            <person name="Li K."/>
            <person name="Wang K."/>
            <person name="Li T."/>
            <person name="Gao L."/>
            <person name="Zhang X."/>
            <person name="Wang H."/>
            <person name="Yang Z."/>
            <person name="Liu X."/>
            <person name="Jiang W."/>
            <person name="Mao L."/>
            <person name="Kong X."/>
            <person name="Jiao Y."/>
            <person name="Jia J."/>
        </authorList>
    </citation>
    <scope>NUCLEOTIDE SEQUENCE [LARGE SCALE GENOMIC DNA]</scope>
    <source>
        <strain evidence="4">cv. AL8/78</strain>
    </source>
</reference>
<dbReference type="InterPro" id="IPR016024">
    <property type="entry name" value="ARM-type_fold"/>
</dbReference>
<reference evidence="3" key="4">
    <citation type="submission" date="2019-03" db="UniProtKB">
        <authorList>
            <consortium name="EnsemblPlants"/>
        </authorList>
    </citation>
    <scope>IDENTIFICATION</scope>
</reference>
<dbReference type="InterPro" id="IPR012978">
    <property type="entry name" value="HEAT_RRP12"/>
</dbReference>
<accession>A0A453GQN4</accession>
<dbReference type="Proteomes" id="UP000015105">
    <property type="component" value="Chromosome 3D"/>
</dbReference>
<protein>
    <recommendedName>
        <fullName evidence="2">RRP12 HEAT domain-containing protein</fullName>
    </recommendedName>
</protein>
<feature type="domain" description="RRP12 HEAT" evidence="2">
    <location>
        <begin position="13"/>
        <end position="135"/>
    </location>
</feature>
<comment type="similarity">
    <text evidence="1">Belongs to the RRP12 family.</text>
</comment>
<dbReference type="PANTHER" id="PTHR48412">
    <property type="entry name" value="ARM REPEAT SUPERFAMILY PROTEIN"/>
    <property type="match status" value="1"/>
</dbReference>
<evidence type="ECO:0000259" key="2">
    <source>
        <dbReference type="Pfam" id="PF08161"/>
    </source>
</evidence>
<reference evidence="4" key="1">
    <citation type="journal article" date="2014" name="Science">
        <title>Ancient hybridizations among the ancestral genomes of bread wheat.</title>
        <authorList>
            <consortium name="International Wheat Genome Sequencing Consortium,"/>
            <person name="Marcussen T."/>
            <person name="Sandve S.R."/>
            <person name="Heier L."/>
            <person name="Spannagl M."/>
            <person name="Pfeifer M."/>
            <person name="Jakobsen K.S."/>
            <person name="Wulff B.B."/>
            <person name="Steuernagel B."/>
            <person name="Mayer K.F."/>
            <person name="Olsen O.A."/>
        </authorList>
    </citation>
    <scope>NUCLEOTIDE SEQUENCE [LARGE SCALE GENOMIC DNA]</scope>
    <source>
        <strain evidence="4">cv. AL8/78</strain>
    </source>
</reference>
<dbReference type="Gramene" id="AET3Gv21160600.15">
    <property type="protein sequence ID" value="AET3Gv21160600.15"/>
    <property type="gene ID" value="AET3Gv21160600"/>
</dbReference>
<evidence type="ECO:0000313" key="4">
    <source>
        <dbReference type="Proteomes" id="UP000015105"/>
    </source>
</evidence>
<dbReference type="InterPro" id="IPR011989">
    <property type="entry name" value="ARM-like"/>
</dbReference>
<dbReference type="SUPFAM" id="SSF48371">
    <property type="entry name" value="ARM repeat"/>
    <property type="match status" value="1"/>
</dbReference>
<dbReference type="EnsemblPlants" id="AET3Gv21160600.15">
    <property type="protein sequence ID" value="AET3Gv21160600.15"/>
    <property type="gene ID" value="AET3Gv21160600"/>
</dbReference>
<dbReference type="PANTHER" id="PTHR48412:SF1">
    <property type="entry name" value="ARM REPEAT SUPERFAMILY PROTEIN"/>
    <property type="match status" value="1"/>
</dbReference>